<feature type="compositionally biased region" description="Low complexity" evidence="1">
    <location>
        <begin position="117"/>
        <end position="147"/>
    </location>
</feature>
<name>A0A8E2JQ36_9PEZI</name>
<evidence type="ECO:0000313" key="3">
    <source>
        <dbReference type="Proteomes" id="UP000250140"/>
    </source>
</evidence>
<gene>
    <name evidence="2" type="ORF">AOQ84DRAFT_225041</name>
</gene>
<keyword evidence="3" id="KW-1185">Reference proteome</keyword>
<sequence length="173" mass="17984">MQWGDASADVSADASAANPGLPYAIALDRPGAGYDGGQGAWVDGGRADDSLLQQLFPRPSSTLPECLQRIGAGLDWRRAGKLSARRRKQHGRRSLPPSRSRRPPIAPPSPPIAPTKPLQALRALPSSPSSSSRPPSSPAAPAAPAAAAQLCISSISTQAPFHSLHSPPRTVDP</sequence>
<feature type="region of interest" description="Disordered" evidence="1">
    <location>
        <begin position="78"/>
        <end position="147"/>
    </location>
</feature>
<protein>
    <submittedName>
        <fullName evidence="2">Uncharacterized protein</fullName>
    </submittedName>
</protein>
<reference evidence="2 3" key="1">
    <citation type="journal article" date="2016" name="Nat. Commun.">
        <title>Ectomycorrhizal ecology is imprinted in the genome of the dominant symbiotic fungus Cenococcum geophilum.</title>
        <authorList>
            <consortium name="DOE Joint Genome Institute"/>
            <person name="Peter M."/>
            <person name="Kohler A."/>
            <person name="Ohm R.A."/>
            <person name="Kuo A."/>
            <person name="Krutzmann J."/>
            <person name="Morin E."/>
            <person name="Arend M."/>
            <person name="Barry K.W."/>
            <person name="Binder M."/>
            <person name="Choi C."/>
            <person name="Clum A."/>
            <person name="Copeland A."/>
            <person name="Grisel N."/>
            <person name="Haridas S."/>
            <person name="Kipfer T."/>
            <person name="LaButti K."/>
            <person name="Lindquist E."/>
            <person name="Lipzen A."/>
            <person name="Maire R."/>
            <person name="Meier B."/>
            <person name="Mihaltcheva S."/>
            <person name="Molinier V."/>
            <person name="Murat C."/>
            <person name="Poggeler S."/>
            <person name="Quandt C.A."/>
            <person name="Sperisen C."/>
            <person name="Tritt A."/>
            <person name="Tisserant E."/>
            <person name="Crous P.W."/>
            <person name="Henrissat B."/>
            <person name="Nehls U."/>
            <person name="Egli S."/>
            <person name="Spatafora J.W."/>
            <person name="Grigoriev I.V."/>
            <person name="Martin F.M."/>
        </authorList>
    </citation>
    <scope>NUCLEOTIDE SEQUENCE [LARGE SCALE GENOMIC DNA]</scope>
    <source>
        <strain evidence="2 3">CBS 207.34</strain>
    </source>
</reference>
<feature type="compositionally biased region" description="Pro residues" evidence="1">
    <location>
        <begin position="104"/>
        <end position="114"/>
    </location>
</feature>
<evidence type="ECO:0000256" key="1">
    <source>
        <dbReference type="SAM" id="MobiDB-lite"/>
    </source>
</evidence>
<accession>A0A8E2JQ36</accession>
<organism evidence="2 3">
    <name type="scientific">Glonium stellatum</name>
    <dbReference type="NCBI Taxonomy" id="574774"/>
    <lineage>
        <taxon>Eukaryota</taxon>
        <taxon>Fungi</taxon>
        <taxon>Dikarya</taxon>
        <taxon>Ascomycota</taxon>
        <taxon>Pezizomycotina</taxon>
        <taxon>Dothideomycetes</taxon>
        <taxon>Pleosporomycetidae</taxon>
        <taxon>Gloniales</taxon>
        <taxon>Gloniaceae</taxon>
        <taxon>Glonium</taxon>
    </lineage>
</organism>
<feature type="compositionally biased region" description="Basic residues" evidence="1">
    <location>
        <begin position="79"/>
        <end position="93"/>
    </location>
</feature>
<proteinExistence type="predicted"/>
<dbReference type="EMBL" id="KV750336">
    <property type="protein sequence ID" value="OCL05237.1"/>
    <property type="molecule type" value="Genomic_DNA"/>
</dbReference>
<evidence type="ECO:0000313" key="2">
    <source>
        <dbReference type="EMBL" id="OCL05237.1"/>
    </source>
</evidence>
<dbReference type="Proteomes" id="UP000250140">
    <property type="component" value="Unassembled WGS sequence"/>
</dbReference>
<dbReference type="AlphaFoldDB" id="A0A8E2JQ36"/>